<organism evidence="2 3">
    <name type="scientific">Boletus reticuloceps</name>
    <dbReference type="NCBI Taxonomy" id="495285"/>
    <lineage>
        <taxon>Eukaryota</taxon>
        <taxon>Fungi</taxon>
        <taxon>Dikarya</taxon>
        <taxon>Basidiomycota</taxon>
        <taxon>Agaricomycotina</taxon>
        <taxon>Agaricomycetes</taxon>
        <taxon>Agaricomycetidae</taxon>
        <taxon>Boletales</taxon>
        <taxon>Boletineae</taxon>
        <taxon>Boletaceae</taxon>
        <taxon>Boletoideae</taxon>
        <taxon>Boletus</taxon>
    </lineage>
</organism>
<dbReference type="EMBL" id="JAGFBS010000006">
    <property type="protein sequence ID" value="KAG6378805.1"/>
    <property type="molecule type" value="Genomic_DNA"/>
</dbReference>
<sequence>MDCRQGKHQFVQQYVERQKAYLPTYTTEHPWNERHVNGTPSKPLRGGDFGFDTPVLRPRVPVKKTSQSKLTQRMGQSKSRTHATESGPPQSLSPPPAPGKVTETQSPALSKRDKPRPKRKKASTPSDADNERAARLADRRERKRKKRAIVNPPQQEDDATPAAAPQKGRTSSQKAKKPAALALLYGFSATNVTKDRLTLKPVPSLGVFSKGRASAKKQVTATRKPSSREVFSESAFLNKPSEQAADHSKVDDDPDDSSVSSIPNDRKARATRITRPTRMDRGNRTETTALKVPQASTRATVESEVWDIELQSKLPSSARGVSSEPEASESVPVVLDLRGADWTVSLDIADKQWECSKTRTRSLSRARSFDRSPPLAIISDLDVLGHPHAADAPSIHPSHSASQVGRRVSDTQPSDARQVTSKYFIEPEAVLEQEFAANCAQSMRSNEGLDVLDSQTIPSVASPINIAQPMVEFQTRYDMAPLEFPSDCSPPYDDCYAQVPLEPLGGYFECSTVGTQGDQEHRHACQRSRCAASDDVIFDGAMDPLAPEHEGDLEEPWGGTLQDFAIYEEEGVDESMCWDGQSVGEDVAEFLEGRALLLGVPEWPGRRVGLSGLAQAEMDVANRLRDHWRPQRLS</sequence>
<gene>
    <name evidence="2" type="ORF">JVT61DRAFT_13082</name>
</gene>
<evidence type="ECO:0000313" key="3">
    <source>
        <dbReference type="Proteomes" id="UP000683000"/>
    </source>
</evidence>
<feature type="compositionally biased region" description="Basic residues" evidence="1">
    <location>
        <begin position="113"/>
        <end position="122"/>
    </location>
</feature>
<feature type="region of interest" description="Disordered" evidence="1">
    <location>
        <begin position="206"/>
        <end position="273"/>
    </location>
</feature>
<proteinExistence type="predicted"/>
<feature type="region of interest" description="Disordered" evidence="1">
    <location>
        <begin position="389"/>
        <end position="415"/>
    </location>
</feature>
<keyword evidence="3" id="KW-1185">Reference proteome</keyword>
<comment type="caution">
    <text evidence="2">The sequence shown here is derived from an EMBL/GenBank/DDBJ whole genome shotgun (WGS) entry which is preliminary data.</text>
</comment>
<reference evidence="2" key="1">
    <citation type="submission" date="2021-03" db="EMBL/GenBank/DDBJ databases">
        <title>Evolutionary innovations through gain and loss of genes in the ectomycorrhizal Boletales.</title>
        <authorList>
            <person name="Wu G."/>
            <person name="Miyauchi S."/>
            <person name="Morin E."/>
            <person name="Yang Z.-L."/>
            <person name="Xu J."/>
            <person name="Martin F.M."/>
        </authorList>
    </citation>
    <scope>NUCLEOTIDE SEQUENCE</scope>
    <source>
        <strain evidence="2">BR01</strain>
    </source>
</reference>
<name>A0A8I2YUK0_9AGAM</name>
<feature type="compositionally biased region" description="Polar residues" evidence="1">
    <location>
        <begin position="64"/>
        <end position="78"/>
    </location>
</feature>
<evidence type="ECO:0000256" key="1">
    <source>
        <dbReference type="SAM" id="MobiDB-lite"/>
    </source>
</evidence>
<dbReference type="AlphaFoldDB" id="A0A8I2YUK0"/>
<evidence type="ECO:0000313" key="2">
    <source>
        <dbReference type="EMBL" id="KAG6378805.1"/>
    </source>
</evidence>
<protein>
    <submittedName>
        <fullName evidence="2">Uncharacterized protein</fullName>
    </submittedName>
</protein>
<feature type="region of interest" description="Disordered" evidence="1">
    <location>
        <begin position="25"/>
        <end position="178"/>
    </location>
</feature>
<accession>A0A8I2YUK0</accession>
<dbReference type="OrthoDB" id="2537141at2759"/>
<dbReference type="Proteomes" id="UP000683000">
    <property type="component" value="Unassembled WGS sequence"/>
</dbReference>
<feature type="compositionally biased region" description="Basic and acidic residues" evidence="1">
    <location>
        <begin position="129"/>
        <end position="140"/>
    </location>
</feature>